<comment type="caution">
    <text evidence="1">The sequence shown here is derived from an EMBL/GenBank/DDBJ whole genome shotgun (WGS) entry which is preliminary data.</text>
</comment>
<gene>
    <name evidence="1" type="ORF">Naga_100628g5</name>
</gene>
<accession>W7TW23</accession>
<keyword evidence="2" id="KW-1185">Reference proteome</keyword>
<name>W7TW23_9STRA</name>
<dbReference type="Proteomes" id="UP000019335">
    <property type="component" value="Chromosome 12"/>
</dbReference>
<sequence length="104" mass="12140">MMILREHEISDRSLYHDALIANVSCHGLRPPNHLYVILLYDNRTGVDQCLWLSVVLVILVRDSWVNRWSTFSGRIVVVLKNKLGIGLLPWQFWFVYSHHVMGPN</sequence>
<dbReference type="AlphaFoldDB" id="W7TW23"/>
<evidence type="ECO:0000313" key="2">
    <source>
        <dbReference type="Proteomes" id="UP000019335"/>
    </source>
</evidence>
<reference evidence="1 2" key="1">
    <citation type="journal article" date="2014" name="Mol. Plant">
        <title>Chromosome Scale Genome Assembly and Transcriptome Profiling of Nannochloropsis gaditana in Nitrogen Depletion.</title>
        <authorList>
            <person name="Corteggiani Carpinelli E."/>
            <person name="Telatin A."/>
            <person name="Vitulo N."/>
            <person name="Forcato C."/>
            <person name="D'Angelo M."/>
            <person name="Schiavon R."/>
            <person name="Vezzi A."/>
            <person name="Giacometti G.M."/>
            <person name="Morosinotto T."/>
            <person name="Valle G."/>
        </authorList>
    </citation>
    <scope>NUCLEOTIDE SEQUENCE [LARGE SCALE GENOMIC DNA]</scope>
    <source>
        <strain evidence="1 2">B-31</strain>
    </source>
</reference>
<protein>
    <submittedName>
        <fullName evidence="1">Uncharacterized protein</fullName>
    </submittedName>
</protein>
<proteinExistence type="predicted"/>
<organism evidence="1 2">
    <name type="scientific">Nannochloropsis gaditana</name>
    <dbReference type="NCBI Taxonomy" id="72520"/>
    <lineage>
        <taxon>Eukaryota</taxon>
        <taxon>Sar</taxon>
        <taxon>Stramenopiles</taxon>
        <taxon>Ochrophyta</taxon>
        <taxon>Eustigmatophyceae</taxon>
        <taxon>Eustigmatales</taxon>
        <taxon>Monodopsidaceae</taxon>
        <taxon>Nannochloropsis</taxon>
    </lineage>
</organism>
<dbReference type="EMBL" id="AZIL01001104">
    <property type="protein sequence ID" value="EWM24806.1"/>
    <property type="molecule type" value="Genomic_DNA"/>
</dbReference>
<evidence type="ECO:0000313" key="1">
    <source>
        <dbReference type="EMBL" id="EWM24806.1"/>
    </source>
</evidence>